<keyword evidence="2" id="KW-0274">FAD</keyword>
<dbReference type="InterPro" id="IPR002938">
    <property type="entry name" value="FAD-bd"/>
</dbReference>
<evidence type="ECO:0000259" key="6">
    <source>
        <dbReference type="Pfam" id="PF01494"/>
    </source>
</evidence>
<dbReference type="EMBL" id="ML143419">
    <property type="protein sequence ID" value="TBU28761.1"/>
    <property type="molecule type" value="Genomic_DNA"/>
</dbReference>
<dbReference type="PANTHER" id="PTHR46972">
    <property type="entry name" value="MONOOXYGENASE ASQM-RELATED"/>
    <property type="match status" value="1"/>
</dbReference>
<feature type="domain" description="FAD-binding" evidence="6">
    <location>
        <begin position="168"/>
        <end position="349"/>
    </location>
</feature>
<dbReference type="Gene3D" id="3.50.50.60">
    <property type="entry name" value="FAD/NAD(P)-binding domain"/>
    <property type="match status" value="1"/>
</dbReference>
<keyword evidence="4" id="KW-0503">Monooxygenase</keyword>
<evidence type="ECO:0000256" key="3">
    <source>
        <dbReference type="ARBA" id="ARBA00023002"/>
    </source>
</evidence>
<feature type="region of interest" description="Disordered" evidence="5">
    <location>
        <begin position="95"/>
        <end position="119"/>
    </location>
</feature>
<proteinExistence type="predicted"/>
<keyword evidence="3" id="KW-0560">Oxidoreductase</keyword>
<evidence type="ECO:0000256" key="4">
    <source>
        <dbReference type="ARBA" id="ARBA00023033"/>
    </source>
</evidence>
<sequence length="412" mass="44455">MPSDSSTHPRIVIVGGGLGGLALLLTLHRRGVPATLYERDTSFSTRAHLGAPLDLGWESGQRALRENGLQVNFEESADSEGRRIYDGAGTLHFSHGAGAQGGSGRPEGPPPPQRPEDSRPEIERAVLRKLLLDAIPPHLIKWDHALVSVRSLGHGQHELTFANGFTTVSDILVGADGANSRVRPLLSPATPIYTDVKFIDISLAPETTKLPELQGTVASIGKWTLLVMQNSRMLGSRMCGDGRIRTFAAIRESADWTLPSDPAEAKAVTKTYFAGWQQWMLNLIDYADESAIYIHALYVLPAGHSWPHVRGVTLIGDAAHLMSPFAGAGANLALLDGLELGLALAGLATEGKLADQEAVDEAVVAFEEKMCSRAGRIAKQAEDNLHEFIHPDAPHPAIRRFEQVFAEGRHEG</sequence>
<organism evidence="7">
    <name type="scientific">Dichomitus squalens</name>
    <dbReference type="NCBI Taxonomy" id="114155"/>
    <lineage>
        <taxon>Eukaryota</taxon>
        <taxon>Fungi</taxon>
        <taxon>Dikarya</taxon>
        <taxon>Basidiomycota</taxon>
        <taxon>Agaricomycotina</taxon>
        <taxon>Agaricomycetes</taxon>
        <taxon>Polyporales</taxon>
        <taxon>Polyporaceae</taxon>
        <taxon>Dichomitus</taxon>
    </lineage>
</organism>
<dbReference type="PANTHER" id="PTHR46972:SF1">
    <property type="entry name" value="FAD DEPENDENT OXIDOREDUCTASE DOMAIN-CONTAINING PROTEIN"/>
    <property type="match status" value="1"/>
</dbReference>
<evidence type="ECO:0000256" key="2">
    <source>
        <dbReference type="ARBA" id="ARBA00022827"/>
    </source>
</evidence>
<dbReference type="Proteomes" id="UP000292957">
    <property type="component" value="Unassembled WGS sequence"/>
</dbReference>
<dbReference type="AlphaFoldDB" id="A0A4Q9MR77"/>
<dbReference type="InterPro" id="IPR036188">
    <property type="entry name" value="FAD/NAD-bd_sf"/>
</dbReference>
<evidence type="ECO:0000313" key="7">
    <source>
        <dbReference type="EMBL" id="TBU28761.1"/>
    </source>
</evidence>
<dbReference type="Pfam" id="PF01494">
    <property type="entry name" value="FAD_binding_3"/>
    <property type="match status" value="1"/>
</dbReference>
<dbReference type="GO" id="GO:0071949">
    <property type="term" value="F:FAD binding"/>
    <property type="evidence" value="ECO:0007669"/>
    <property type="project" value="InterPro"/>
</dbReference>
<protein>
    <recommendedName>
        <fullName evidence="6">FAD-binding domain-containing protein</fullName>
    </recommendedName>
</protein>
<dbReference type="SUPFAM" id="SSF51905">
    <property type="entry name" value="FAD/NAD(P)-binding domain"/>
    <property type="match status" value="1"/>
</dbReference>
<keyword evidence="1" id="KW-0285">Flavoprotein</keyword>
<gene>
    <name evidence="7" type="ORF">BD311DRAFT_315974</name>
</gene>
<evidence type="ECO:0000256" key="1">
    <source>
        <dbReference type="ARBA" id="ARBA00022630"/>
    </source>
</evidence>
<evidence type="ECO:0000256" key="5">
    <source>
        <dbReference type="SAM" id="MobiDB-lite"/>
    </source>
</evidence>
<dbReference type="GO" id="GO:0004497">
    <property type="term" value="F:monooxygenase activity"/>
    <property type="evidence" value="ECO:0007669"/>
    <property type="project" value="UniProtKB-KW"/>
</dbReference>
<accession>A0A4Q9MR77</accession>
<reference evidence="7" key="1">
    <citation type="submission" date="2019-01" db="EMBL/GenBank/DDBJ databases">
        <title>Draft genome sequences of three monokaryotic isolates of the white-rot basidiomycete fungus Dichomitus squalens.</title>
        <authorList>
            <consortium name="DOE Joint Genome Institute"/>
            <person name="Lopez S.C."/>
            <person name="Andreopoulos B."/>
            <person name="Pangilinan J."/>
            <person name="Lipzen A."/>
            <person name="Riley R."/>
            <person name="Ahrendt S."/>
            <person name="Ng V."/>
            <person name="Barry K."/>
            <person name="Daum C."/>
            <person name="Grigoriev I.V."/>
            <person name="Hilden K.S."/>
            <person name="Makela M.R."/>
            <person name="de Vries R.P."/>
        </authorList>
    </citation>
    <scope>NUCLEOTIDE SEQUENCE [LARGE SCALE GENOMIC DNA]</scope>
    <source>
        <strain evidence="7">OM18370.1</strain>
    </source>
</reference>
<name>A0A4Q9MR77_9APHY</name>
<dbReference type="PRINTS" id="PR00420">
    <property type="entry name" value="RNGMNOXGNASE"/>
</dbReference>
<dbReference type="OrthoDB" id="655030at2759"/>